<dbReference type="InterPro" id="IPR036864">
    <property type="entry name" value="Zn2-C6_fun-type_DNA-bd_sf"/>
</dbReference>
<evidence type="ECO:0000256" key="3">
    <source>
        <dbReference type="ARBA" id="ARBA00023015"/>
    </source>
</evidence>
<keyword evidence="6" id="KW-0539">Nucleus</keyword>
<dbReference type="InterPro" id="IPR001138">
    <property type="entry name" value="Zn2Cys6_DnaBD"/>
</dbReference>
<comment type="caution">
    <text evidence="9">The sequence shown here is derived from an EMBL/GenBank/DDBJ whole genome shotgun (WGS) entry which is preliminary data.</text>
</comment>
<evidence type="ECO:0000259" key="8">
    <source>
        <dbReference type="SMART" id="SM00066"/>
    </source>
</evidence>
<dbReference type="EMBL" id="MDYO01000008">
    <property type="protein sequence ID" value="OQD98746.1"/>
    <property type="molecule type" value="Genomic_DNA"/>
</dbReference>
<dbReference type="CDD" id="cd00067">
    <property type="entry name" value="GAL4"/>
    <property type="match status" value="1"/>
</dbReference>
<evidence type="ECO:0000256" key="7">
    <source>
        <dbReference type="SAM" id="MobiDB-lite"/>
    </source>
</evidence>
<dbReference type="STRING" id="60172.A0A1V6RBZ9"/>
<keyword evidence="10" id="KW-1185">Reference proteome</keyword>
<evidence type="ECO:0000256" key="1">
    <source>
        <dbReference type="ARBA" id="ARBA00004123"/>
    </source>
</evidence>
<feature type="domain" description="Zn(2)-C6 fungal-type" evidence="8">
    <location>
        <begin position="5"/>
        <end position="48"/>
    </location>
</feature>
<evidence type="ECO:0000256" key="6">
    <source>
        <dbReference type="ARBA" id="ARBA00023242"/>
    </source>
</evidence>
<gene>
    <name evidence="9" type="ORF">PENSOL_c008G04773</name>
</gene>
<comment type="subcellular location">
    <subcellularLocation>
        <location evidence="1">Nucleus</location>
    </subcellularLocation>
</comment>
<dbReference type="AlphaFoldDB" id="A0A1V6RBZ9"/>
<evidence type="ECO:0000256" key="5">
    <source>
        <dbReference type="ARBA" id="ARBA00023163"/>
    </source>
</evidence>
<evidence type="ECO:0000313" key="9">
    <source>
        <dbReference type="EMBL" id="OQD98746.1"/>
    </source>
</evidence>
<protein>
    <recommendedName>
        <fullName evidence="8">Zn(2)-C6 fungal-type domain-containing protein</fullName>
    </recommendedName>
</protein>
<dbReference type="CDD" id="cd12148">
    <property type="entry name" value="fungal_TF_MHR"/>
    <property type="match status" value="1"/>
</dbReference>
<keyword evidence="5" id="KW-0804">Transcription</keyword>
<dbReference type="Gene3D" id="4.10.240.10">
    <property type="entry name" value="Zn(2)-C6 fungal-type DNA-binding domain"/>
    <property type="match status" value="1"/>
</dbReference>
<name>A0A1V6RBZ9_9EURO</name>
<dbReference type="GO" id="GO:0008270">
    <property type="term" value="F:zinc ion binding"/>
    <property type="evidence" value="ECO:0007669"/>
    <property type="project" value="InterPro"/>
</dbReference>
<keyword evidence="4" id="KW-0238">DNA-binding</keyword>
<proteinExistence type="predicted"/>
<reference evidence="10" key="1">
    <citation type="journal article" date="2017" name="Nat. Microbiol.">
        <title>Global analysis of biosynthetic gene clusters reveals vast potential of secondary metabolite production in Penicillium species.</title>
        <authorList>
            <person name="Nielsen J.C."/>
            <person name="Grijseels S."/>
            <person name="Prigent S."/>
            <person name="Ji B."/>
            <person name="Dainat J."/>
            <person name="Nielsen K.F."/>
            <person name="Frisvad J.C."/>
            <person name="Workman M."/>
            <person name="Nielsen J."/>
        </authorList>
    </citation>
    <scope>NUCLEOTIDE SEQUENCE [LARGE SCALE GENOMIC DNA]</scope>
    <source>
        <strain evidence="10">IBT 29525</strain>
    </source>
</reference>
<dbReference type="Proteomes" id="UP000191612">
    <property type="component" value="Unassembled WGS sequence"/>
</dbReference>
<dbReference type="GO" id="GO:0003677">
    <property type="term" value="F:DNA binding"/>
    <property type="evidence" value="ECO:0007669"/>
    <property type="project" value="UniProtKB-KW"/>
</dbReference>
<dbReference type="GO" id="GO:0000981">
    <property type="term" value="F:DNA-binding transcription factor activity, RNA polymerase II-specific"/>
    <property type="evidence" value="ECO:0007669"/>
    <property type="project" value="InterPro"/>
</dbReference>
<feature type="region of interest" description="Disordered" evidence="7">
    <location>
        <begin position="346"/>
        <end position="379"/>
    </location>
</feature>
<dbReference type="PANTHER" id="PTHR46910">
    <property type="entry name" value="TRANSCRIPTION FACTOR PDR1"/>
    <property type="match status" value="1"/>
</dbReference>
<accession>A0A1V6RBZ9</accession>
<evidence type="ECO:0000256" key="4">
    <source>
        <dbReference type="ARBA" id="ARBA00023125"/>
    </source>
</evidence>
<feature type="compositionally biased region" description="Polar residues" evidence="7">
    <location>
        <begin position="353"/>
        <end position="379"/>
    </location>
</feature>
<dbReference type="InterPro" id="IPR050987">
    <property type="entry name" value="AtrR-like"/>
</dbReference>
<sequence>MSARKVLSRACDSCRCRKTKCSGTQPCPAYQAAGFICLYRSVQKRRGPKTSSRLWYPQTINYPNKSTAVSYNSDGTDILADRIKRDVAVTVRGNFLAAVAGPPNILEQCLCLYMQFNFPIAPIVHEASIRTGGRLVFSDTPSSVLFQSADQCQCLSSMRTFALATAVCASVAAVMPTSLLPCREQILQPALHASRDMLAAYEDFDLEYPDSSSLAIRLFQSTALQHLTGRIGVAWHVYSQATLLAHRMRLHDEQSLPQDNPTERKLLRYLFWHMNLSDISAAILSNRVALLRKPYLSGPITLEGSVDHDSVQLTCYGPGIEDKLLMGYHLGRRVWDHAADIVDTMRSNKEHASSTSKYSNTVYDSPYPNQKSGGSRNFS</sequence>
<evidence type="ECO:0000313" key="10">
    <source>
        <dbReference type="Proteomes" id="UP000191612"/>
    </source>
</evidence>
<dbReference type="SMART" id="SM00066">
    <property type="entry name" value="GAL4"/>
    <property type="match status" value="1"/>
</dbReference>
<dbReference type="PANTHER" id="PTHR46910:SF3">
    <property type="entry name" value="HALOTOLERANCE PROTEIN 9-RELATED"/>
    <property type="match status" value="1"/>
</dbReference>
<dbReference type="GO" id="GO:0005634">
    <property type="term" value="C:nucleus"/>
    <property type="evidence" value="ECO:0007669"/>
    <property type="project" value="UniProtKB-SubCell"/>
</dbReference>
<organism evidence="9 10">
    <name type="scientific">Penicillium solitum</name>
    <dbReference type="NCBI Taxonomy" id="60172"/>
    <lineage>
        <taxon>Eukaryota</taxon>
        <taxon>Fungi</taxon>
        <taxon>Dikarya</taxon>
        <taxon>Ascomycota</taxon>
        <taxon>Pezizomycotina</taxon>
        <taxon>Eurotiomycetes</taxon>
        <taxon>Eurotiomycetidae</taxon>
        <taxon>Eurotiales</taxon>
        <taxon>Aspergillaceae</taxon>
        <taxon>Penicillium</taxon>
    </lineage>
</organism>
<dbReference type="SUPFAM" id="SSF57701">
    <property type="entry name" value="Zn2/Cys6 DNA-binding domain"/>
    <property type="match status" value="1"/>
</dbReference>
<evidence type="ECO:0000256" key="2">
    <source>
        <dbReference type="ARBA" id="ARBA00022723"/>
    </source>
</evidence>
<keyword evidence="3" id="KW-0805">Transcription regulation</keyword>
<keyword evidence="2" id="KW-0479">Metal-binding</keyword>